<dbReference type="Proteomes" id="UP000198555">
    <property type="component" value="Unassembled WGS sequence"/>
</dbReference>
<feature type="compositionally biased region" description="Basic and acidic residues" evidence="1">
    <location>
        <begin position="171"/>
        <end position="188"/>
    </location>
</feature>
<feature type="region of interest" description="Disordered" evidence="1">
    <location>
        <begin position="171"/>
        <end position="206"/>
    </location>
</feature>
<reference evidence="3" key="1">
    <citation type="submission" date="2016-10" db="EMBL/GenBank/DDBJ databases">
        <authorList>
            <person name="Varghese N."/>
            <person name="Submissions S."/>
        </authorList>
    </citation>
    <scope>NUCLEOTIDE SEQUENCE [LARGE SCALE GENOMIC DNA]</scope>
    <source>
        <strain evidence="3">DSM 19326</strain>
    </source>
</reference>
<accession>A0A1H6LWI9</accession>
<evidence type="ECO:0000313" key="2">
    <source>
        <dbReference type="EMBL" id="SEH89232.1"/>
    </source>
</evidence>
<evidence type="ECO:0008006" key="4">
    <source>
        <dbReference type="Google" id="ProtNLM"/>
    </source>
</evidence>
<protein>
    <recommendedName>
        <fullName evidence="4">DNA methylase</fullName>
    </recommendedName>
</protein>
<proteinExistence type="predicted"/>
<name>A0A1H6LWI9_9FLAO</name>
<organism evidence="2 3">
    <name type="scientific">Epilithonimonas hominis</name>
    <dbReference type="NCBI Taxonomy" id="420404"/>
    <lineage>
        <taxon>Bacteria</taxon>
        <taxon>Pseudomonadati</taxon>
        <taxon>Bacteroidota</taxon>
        <taxon>Flavobacteriia</taxon>
        <taxon>Flavobacteriales</taxon>
        <taxon>Weeksellaceae</taxon>
        <taxon>Chryseobacterium group</taxon>
        <taxon>Epilithonimonas</taxon>
    </lineage>
</organism>
<keyword evidence="3" id="KW-1185">Reference proteome</keyword>
<evidence type="ECO:0000313" key="3">
    <source>
        <dbReference type="Proteomes" id="UP000198555"/>
    </source>
</evidence>
<evidence type="ECO:0000256" key="1">
    <source>
        <dbReference type="SAM" id="MobiDB-lite"/>
    </source>
</evidence>
<feature type="region of interest" description="Disordered" evidence="1">
    <location>
        <begin position="1"/>
        <end position="21"/>
    </location>
</feature>
<gene>
    <name evidence="2" type="ORF">SAMN05421793_14627</name>
</gene>
<dbReference type="AlphaFoldDB" id="A0A1H6LWI9"/>
<dbReference type="EMBL" id="FNWX01000046">
    <property type="protein sequence ID" value="SEH89232.1"/>
    <property type="molecule type" value="Genomic_DNA"/>
</dbReference>
<sequence>MQSATTKLVQEKRSDGTIANPVQLDGLPPNADMKQIGAKLNQLADKARTGGQYEEIGSLYGFTLLVKTEMSEKEGVDIRVNRFLVQGQGIIKYTYSNGLIAKDEKLAAMNFLNALEKLPSYIEQEQKKIAEIEKDLPILQEVVNGTWSKEGRLSELKTELASVERKIQLSIKPETKEEPSEKQKEAPKVSESIVRTKGLHLPRGVL</sequence>
<dbReference type="STRING" id="420404.SAMN05421793_14627"/>